<dbReference type="SUPFAM" id="SSF48452">
    <property type="entry name" value="TPR-like"/>
    <property type="match status" value="2"/>
</dbReference>
<name>A0ABP6V1P6_9PSEU</name>
<dbReference type="Gene3D" id="1.25.40.10">
    <property type="entry name" value="Tetratricopeptide repeat domain"/>
    <property type="match status" value="2"/>
</dbReference>
<dbReference type="InterPro" id="IPR019734">
    <property type="entry name" value="TPR_rpt"/>
</dbReference>
<protein>
    <recommendedName>
        <fullName evidence="2">CHAT domain-containing protein</fullName>
    </recommendedName>
</protein>
<dbReference type="PANTHER" id="PTHR10098:SF108">
    <property type="entry name" value="TETRATRICOPEPTIDE REPEAT PROTEIN 28"/>
    <property type="match status" value="1"/>
</dbReference>
<reference evidence="4" key="1">
    <citation type="journal article" date="2019" name="Int. J. Syst. Evol. Microbiol.">
        <title>The Global Catalogue of Microorganisms (GCM) 10K type strain sequencing project: providing services to taxonomists for standard genome sequencing and annotation.</title>
        <authorList>
            <consortium name="The Broad Institute Genomics Platform"/>
            <consortium name="The Broad Institute Genome Sequencing Center for Infectious Disease"/>
            <person name="Wu L."/>
            <person name="Ma J."/>
        </authorList>
    </citation>
    <scope>NUCLEOTIDE SEQUENCE [LARGE SCALE GENOMIC DNA]</scope>
    <source>
        <strain evidence="4">JCM 16898</strain>
    </source>
</reference>
<feature type="repeat" description="TPR" evidence="1">
    <location>
        <begin position="190"/>
        <end position="223"/>
    </location>
</feature>
<dbReference type="Pfam" id="PF13424">
    <property type="entry name" value="TPR_12"/>
    <property type="match status" value="2"/>
</dbReference>
<dbReference type="EMBL" id="BAAAZN010000001">
    <property type="protein sequence ID" value="GAA3526660.1"/>
    <property type="molecule type" value="Genomic_DNA"/>
</dbReference>
<dbReference type="RefSeq" id="WP_344855163.1">
    <property type="nucleotide sequence ID" value="NZ_BAAAZN010000001.1"/>
</dbReference>
<dbReference type="InterPro" id="IPR011990">
    <property type="entry name" value="TPR-like_helical_dom_sf"/>
</dbReference>
<dbReference type="PANTHER" id="PTHR10098">
    <property type="entry name" value="RAPSYN-RELATED"/>
    <property type="match status" value="1"/>
</dbReference>
<organism evidence="3 4">
    <name type="scientific">Amycolatopsis ultiminotia</name>
    <dbReference type="NCBI Taxonomy" id="543629"/>
    <lineage>
        <taxon>Bacteria</taxon>
        <taxon>Bacillati</taxon>
        <taxon>Actinomycetota</taxon>
        <taxon>Actinomycetes</taxon>
        <taxon>Pseudonocardiales</taxon>
        <taxon>Pseudonocardiaceae</taxon>
        <taxon>Amycolatopsis</taxon>
    </lineage>
</organism>
<dbReference type="SMART" id="SM00028">
    <property type="entry name" value="TPR"/>
    <property type="match status" value="4"/>
</dbReference>
<evidence type="ECO:0000313" key="3">
    <source>
        <dbReference type="EMBL" id="GAA3526660.1"/>
    </source>
</evidence>
<sequence>MQDHLLIWELIERGETDEAARVARDAAFDVRRGARNMSGADAFEFTKACGSLPLWPECEFWARYTLARVTGAETVVRAFTLLIVAVAAQHRWGDAAAELDGFHEPRGDPGDDAIFQLEVNAGRTLIHTGRAEDALARFDRAARHSSAANARLLSALHLNRGVALRALGRMHDATAAYREALRFAAEQERATILVNLGNVQKELDDFDEAARFYEQALAASGDDLVMRGSVLSNLGELRWRQRRHAEARDLLDAALDARRRAGDLTGQAVTTGHLAKLATSQADFTQALALIEESLRISRRAGVPDDRGLVGLAAEINRLTSEQRGSSRFSAELVVEQLHTATHLDGWAAAVRGVPREVLELAGRCLDGEAPLPVEIGPIRRRTFKRFVDQVLELGADFAVAREREHQAELAALLAALVKLVRIEDWLERKRFYESQQELFDGGETIGVVGFLEENSAGYRLDLNEVFGIRELINACREKGIDRAFAELPGKSADELLARFVHVGSWRESKCLIEAHEWYLGDEAISALEELLRTKTPPAQQPRVEAHLGLLRACRAEGVDKAFASIPAVDGDDPLGVKFFIGQQTLSGTGGHDFFEIAQQLGDPLLKASMGLRAAREQLARTDGDRGRNLRTALELLTEAGKTAFPETTPLVHTSIAMAIGDVCLELGRLEPEGAARIFRAVDAFTEALDATIAAIDPARKHAAARKLSEAIRIVLDGAVHESDRVRLRRLHGRACSAAVEATDALMKAGEVPDRQTEFSASLWAYSGLVDAAFDEGSPAAALVAAERARGRGFLTEVGRLTELPAYIPRDIADREAAARARLRRLRTENPPDEVTLNEAEQELREVHQALATISPELAQAREGTRPTAEELRSFARSLGPDTLVLAWYTSPSRCLAFAVSGGTAEVRAEEVPLTSDDLESHVRLAAADLWRQPTRPDQAISPAWREFADALVPHAWHGLVARARQVLLIPHGLLHELPLHALPLSCLGGRALIEAAPVRHLPSLTVAQRLRHRSPAGDTAIVLANPKELSTEFGREASAVANLLGSEPPTSEAGRIAELGSRASILHIAAHGFFDPGDPLGSGLELAGGVLTAREVIGLTRFPGTVVVLSGCESNRRIVRATDESEGLVRSFLVAGAGAVVASQWRVDSRATRRLMEAFHRNLAGCADPAGALREAALDLRASAPHPYYWAPFVAVGV</sequence>
<dbReference type="PROSITE" id="PS50005">
    <property type="entry name" value="TPR"/>
    <property type="match status" value="1"/>
</dbReference>
<comment type="caution">
    <text evidence="3">The sequence shown here is derived from an EMBL/GenBank/DDBJ whole genome shotgun (WGS) entry which is preliminary data.</text>
</comment>
<dbReference type="InterPro" id="IPR024983">
    <property type="entry name" value="CHAT_dom"/>
</dbReference>
<evidence type="ECO:0000313" key="4">
    <source>
        <dbReference type="Proteomes" id="UP001500689"/>
    </source>
</evidence>
<keyword evidence="1" id="KW-0802">TPR repeat</keyword>
<evidence type="ECO:0000259" key="2">
    <source>
        <dbReference type="Pfam" id="PF12770"/>
    </source>
</evidence>
<dbReference type="Proteomes" id="UP001500689">
    <property type="component" value="Unassembled WGS sequence"/>
</dbReference>
<evidence type="ECO:0000256" key="1">
    <source>
        <dbReference type="PROSITE-ProRule" id="PRU00339"/>
    </source>
</evidence>
<dbReference type="Pfam" id="PF12770">
    <property type="entry name" value="CHAT"/>
    <property type="match status" value="1"/>
</dbReference>
<gene>
    <name evidence="3" type="ORF">GCM10022222_07060</name>
</gene>
<proteinExistence type="predicted"/>
<keyword evidence="4" id="KW-1185">Reference proteome</keyword>
<accession>A0ABP6V1P6</accession>
<feature type="domain" description="CHAT" evidence="2">
    <location>
        <begin position="962"/>
        <end position="1198"/>
    </location>
</feature>